<accession>A0A2U1S998</accession>
<protein>
    <submittedName>
        <fullName evidence="7">Cobalt transport protein CbiQ</fullName>
    </submittedName>
</protein>
<dbReference type="PANTHER" id="PTHR43723">
    <property type="entry name" value="COBALT TRANSPORT PROTEIN CBIQ"/>
    <property type="match status" value="1"/>
</dbReference>
<evidence type="ECO:0000256" key="2">
    <source>
        <dbReference type="ARBA" id="ARBA00022475"/>
    </source>
</evidence>
<dbReference type="CDD" id="cd16914">
    <property type="entry name" value="EcfT"/>
    <property type="match status" value="1"/>
</dbReference>
<evidence type="ECO:0000256" key="1">
    <source>
        <dbReference type="ARBA" id="ARBA00004651"/>
    </source>
</evidence>
<dbReference type="OrthoDB" id="147966at2157"/>
<evidence type="ECO:0000256" key="5">
    <source>
        <dbReference type="ARBA" id="ARBA00023136"/>
    </source>
</evidence>
<dbReference type="RefSeq" id="WP_116668968.1">
    <property type="nucleotide sequence ID" value="NZ_MZGU01000002.1"/>
</dbReference>
<sequence length="228" mass="26014">MKFDIDYISHNNKLSFVNTDFKMIFAVVAMIITLFFDNLYLDCFIFLLMAILIMAVAGISIKNYLKFITIPFLFTFITCLFLMFFFGNGEIVYNTGIFGIAVREDSLNLAIHTFFRVFGCFSCLGFLALTTPIANILYSLRKAKVPKTLIEIALLMYNTIFIFLNQVDTMKKAQETRLGYVDYKTSVNSLSSLGVNMFLKSLEKSETLQCSLDSRGYDGELPVYEPVK</sequence>
<feature type="transmembrane region" description="Helical" evidence="6">
    <location>
        <begin position="43"/>
        <end position="61"/>
    </location>
</feature>
<keyword evidence="8" id="KW-1185">Reference proteome</keyword>
<feature type="transmembrane region" description="Helical" evidence="6">
    <location>
        <begin position="149"/>
        <end position="167"/>
    </location>
</feature>
<dbReference type="AlphaFoldDB" id="A0A2U1S998"/>
<keyword evidence="4 6" id="KW-1133">Transmembrane helix</keyword>
<evidence type="ECO:0000256" key="3">
    <source>
        <dbReference type="ARBA" id="ARBA00022692"/>
    </source>
</evidence>
<keyword evidence="2" id="KW-1003">Cell membrane</keyword>
<comment type="subcellular location">
    <subcellularLocation>
        <location evidence="1">Cell membrane</location>
        <topology evidence="1">Multi-pass membrane protein</topology>
    </subcellularLocation>
</comment>
<feature type="transmembrane region" description="Helical" evidence="6">
    <location>
        <begin position="67"/>
        <end position="86"/>
    </location>
</feature>
<feature type="transmembrane region" description="Helical" evidence="6">
    <location>
        <begin position="20"/>
        <end position="36"/>
    </location>
</feature>
<evidence type="ECO:0000313" key="7">
    <source>
        <dbReference type="EMBL" id="PWB87021.1"/>
    </source>
</evidence>
<comment type="caution">
    <text evidence="7">The sequence shown here is derived from an EMBL/GenBank/DDBJ whole genome shotgun (WGS) entry which is preliminary data.</text>
</comment>
<dbReference type="NCBIfam" id="TIGR02454">
    <property type="entry name" value="ECF_T_CbiQ"/>
    <property type="match status" value="1"/>
</dbReference>
<proteinExistence type="predicted"/>
<reference evidence="7 8" key="1">
    <citation type="submission" date="2017-03" db="EMBL/GenBank/DDBJ databases">
        <title>Genome sequence of Methanobrevibacter wosei.</title>
        <authorList>
            <person name="Poehlein A."/>
            <person name="Seedorf H."/>
            <person name="Daniel R."/>
        </authorList>
    </citation>
    <scope>NUCLEOTIDE SEQUENCE [LARGE SCALE GENOMIC DNA]</scope>
    <source>
        <strain evidence="7 8">DSM 11979</strain>
    </source>
</reference>
<dbReference type="Proteomes" id="UP000245577">
    <property type="component" value="Unassembled WGS sequence"/>
</dbReference>
<dbReference type="Pfam" id="PF02361">
    <property type="entry name" value="CbiQ"/>
    <property type="match status" value="1"/>
</dbReference>
<dbReference type="PANTHER" id="PTHR43723:SF1">
    <property type="entry name" value="COBALT TRANSPORT PROTEIN CBIQ"/>
    <property type="match status" value="1"/>
</dbReference>
<evidence type="ECO:0000313" key="8">
    <source>
        <dbReference type="Proteomes" id="UP000245577"/>
    </source>
</evidence>
<keyword evidence="5 6" id="KW-0472">Membrane</keyword>
<evidence type="ECO:0000256" key="6">
    <source>
        <dbReference type="SAM" id="Phobius"/>
    </source>
</evidence>
<dbReference type="InterPro" id="IPR012809">
    <property type="entry name" value="ECF_CbiQ"/>
</dbReference>
<dbReference type="InterPro" id="IPR052770">
    <property type="entry name" value="Cobalt_transport_CbiQ"/>
</dbReference>
<organism evidence="7 8">
    <name type="scientific">Methanobrevibacter woesei</name>
    <dbReference type="NCBI Taxonomy" id="190976"/>
    <lineage>
        <taxon>Archaea</taxon>
        <taxon>Methanobacteriati</taxon>
        <taxon>Methanobacteriota</taxon>
        <taxon>Methanomada group</taxon>
        <taxon>Methanobacteria</taxon>
        <taxon>Methanobacteriales</taxon>
        <taxon>Methanobacteriaceae</taxon>
        <taxon>Methanobrevibacter</taxon>
    </lineage>
</organism>
<feature type="transmembrane region" description="Helical" evidence="6">
    <location>
        <begin position="107"/>
        <end position="129"/>
    </location>
</feature>
<dbReference type="GO" id="GO:0006824">
    <property type="term" value="P:cobalt ion transport"/>
    <property type="evidence" value="ECO:0007669"/>
    <property type="project" value="InterPro"/>
</dbReference>
<name>A0A2U1S998_9EURY</name>
<dbReference type="GO" id="GO:0043190">
    <property type="term" value="C:ATP-binding cassette (ABC) transporter complex"/>
    <property type="evidence" value="ECO:0007669"/>
    <property type="project" value="InterPro"/>
</dbReference>
<gene>
    <name evidence="7" type="primary">cbiQ</name>
    <name evidence="7" type="ORF">MBBWO_01350</name>
</gene>
<dbReference type="EMBL" id="MZGU01000002">
    <property type="protein sequence ID" value="PWB87021.1"/>
    <property type="molecule type" value="Genomic_DNA"/>
</dbReference>
<dbReference type="InterPro" id="IPR003339">
    <property type="entry name" value="ABC/ECF_trnsptr_transmembrane"/>
</dbReference>
<evidence type="ECO:0000256" key="4">
    <source>
        <dbReference type="ARBA" id="ARBA00022989"/>
    </source>
</evidence>
<keyword evidence="3 6" id="KW-0812">Transmembrane</keyword>